<dbReference type="PANTHER" id="PTHR46825">
    <property type="entry name" value="D-ALANYL-D-ALANINE-CARBOXYPEPTIDASE/ENDOPEPTIDASE AMPH"/>
    <property type="match status" value="1"/>
</dbReference>
<dbReference type="InterPro" id="IPR001466">
    <property type="entry name" value="Beta-lactam-related"/>
</dbReference>
<protein>
    <recommendedName>
        <fullName evidence="1">Beta-lactamase-related domain-containing protein</fullName>
    </recommendedName>
</protein>
<dbReference type="AlphaFoldDB" id="A0A8J3ZIP8"/>
<reference evidence="2" key="1">
    <citation type="submission" date="2021-01" db="EMBL/GenBank/DDBJ databases">
        <title>Whole genome shotgun sequence of Virgisporangium aurantiacum NBRC 16421.</title>
        <authorList>
            <person name="Komaki H."/>
            <person name="Tamura T."/>
        </authorList>
    </citation>
    <scope>NUCLEOTIDE SEQUENCE</scope>
    <source>
        <strain evidence="2">NBRC 16421</strain>
    </source>
</reference>
<dbReference type="PANTHER" id="PTHR46825:SF12">
    <property type="entry name" value="PENICILLIN-BINDING PROTEIN 4"/>
    <property type="match status" value="1"/>
</dbReference>
<proteinExistence type="predicted"/>
<feature type="domain" description="Beta-lactamase-related" evidence="1">
    <location>
        <begin position="15"/>
        <end position="317"/>
    </location>
</feature>
<evidence type="ECO:0000313" key="3">
    <source>
        <dbReference type="Proteomes" id="UP000612585"/>
    </source>
</evidence>
<organism evidence="2 3">
    <name type="scientific">Virgisporangium aurantiacum</name>
    <dbReference type="NCBI Taxonomy" id="175570"/>
    <lineage>
        <taxon>Bacteria</taxon>
        <taxon>Bacillati</taxon>
        <taxon>Actinomycetota</taxon>
        <taxon>Actinomycetes</taxon>
        <taxon>Micromonosporales</taxon>
        <taxon>Micromonosporaceae</taxon>
        <taxon>Virgisporangium</taxon>
    </lineage>
</organism>
<name>A0A8J3ZIP8_9ACTN</name>
<dbReference type="InterPro" id="IPR050491">
    <property type="entry name" value="AmpC-like"/>
</dbReference>
<dbReference type="Proteomes" id="UP000612585">
    <property type="component" value="Unassembled WGS sequence"/>
</dbReference>
<evidence type="ECO:0000313" key="2">
    <source>
        <dbReference type="EMBL" id="GIJ62256.1"/>
    </source>
</evidence>
<dbReference type="EMBL" id="BOPG01000076">
    <property type="protein sequence ID" value="GIJ62256.1"/>
    <property type="molecule type" value="Genomic_DNA"/>
</dbReference>
<sequence length="430" mass="44348">MDGLVGELSAVLAGIPGGDRVPAVSVAVLAAGAVRTAAWGATPDAVFQAASISKPVAAVTALRLVAEGRLALDTDVNTVLRSWRLPAVSGWAPVVTLRHLLCHGGALTVSGYPGYPREASLPALVEILDGRPPSNTPAVRVDGIPGLTHRYSGGGYVVLQQLLEDLTGATFAELATELVLRPAGMSTATYAQPPPERAACGHVGDGPVPGGWHVYPEQAAAGLWCTPTDLVRFAAALHAAVAGEPDALLPPDLAREMMSTQLPGWGLGVQLDGEGPHRRFMHGGSNHGYRCGLVATVAPGHAAAAMTNSEDGGPVARVLVAATARSTGWPDPPQPRPADMSGMQTAEAIRARYVGDYLTDTNVRLTVIADAGGYHLVIAAQPPLALDVRSDTAALAPAAGATIIFTVDEDGNAESLTVRQYGTEITANRR</sequence>
<dbReference type="Gene3D" id="3.40.710.10">
    <property type="entry name" value="DD-peptidase/beta-lactamase superfamily"/>
    <property type="match status" value="1"/>
</dbReference>
<comment type="caution">
    <text evidence="2">The sequence shown here is derived from an EMBL/GenBank/DDBJ whole genome shotgun (WGS) entry which is preliminary data.</text>
</comment>
<accession>A0A8J3ZIP8</accession>
<evidence type="ECO:0000259" key="1">
    <source>
        <dbReference type="Pfam" id="PF00144"/>
    </source>
</evidence>
<gene>
    <name evidence="2" type="ORF">Vau01_097720</name>
</gene>
<dbReference type="SUPFAM" id="SSF56601">
    <property type="entry name" value="beta-lactamase/transpeptidase-like"/>
    <property type="match status" value="1"/>
</dbReference>
<dbReference type="InterPro" id="IPR012338">
    <property type="entry name" value="Beta-lactam/transpept-like"/>
</dbReference>
<dbReference type="Pfam" id="PF00144">
    <property type="entry name" value="Beta-lactamase"/>
    <property type="match status" value="1"/>
</dbReference>
<dbReference type="RefSeq" id="WP_204007788.1">
    <property type="nucleotide sequence ID" value="NZ_BOPG01000076.1"/>
</dbReference>
<keyword evidence="3" id="KW-1185">Reference proteome</keyword>